<dbReference type="EMBL" id="BMFP01000002">
    <property type="protein sequence ID" value="GGG09959.1"/>
    <property type="molecule type" value="Genomic_DNA"/>
</dbReference>
<feature type="transmembrane region" description="Helical" evidence="1">
    <location>
        <begin position="95"/>
        <end position="118"/>
    </location>
</feature>
<keyword evidence="1" id="KW-1133">Transmembrane helix</keyword>
<feature type="transmembrane region" description="Helical" evidence="1">
    <location>
        <begin position="64"/>
        <end position="83"/>
    </location>
</feature>
<keyword evidence="1" id="KW-0472">Membrane</keyword>
<comment type="caution">
    <text evidence="2">The sequence shown here is derived from an EMBL/GenBank/DDBJ whole genome shotgun (WGS) entry which is preliminary data.</text>
</comment>
<proteinExistence type="predicted"/>
<reference evidence="3" key="1">
    <citation type="journal article" date="2019" name="Int. J. Syst. Evol. Microbiol.">
        <title>The Global Catalogue of Microorganisms (GCM) 10K type strain sequencing project: providing services to taxonomists for standard genome sequencing and annotation.</title>
        <authorList>
            <consortium name="The Broad Institute Genomics Platform"/>
            <consortium name="The Broad Institute Genome Sequencing Center for Infectious Disease"/>
            <person name="Wu L."/>
            <person name="Ma J."/>
        </authorList>
    </citation>
    <scope>NUCLEOTIDE SEQUENCE [LARGE SCALE GENOMIC DNA]</scope>
    <source>
        <strain evidence="3">CGMCC 1.12749</strain>
    </source>
</reference>
<feature type="transmembrane region" description="Helical" evidence="1">
    <location>
        <begin position="16"/>
        <end position="34"/>
    </location>
</feature>
<name>A0ABQ1W276_9BACT</name>
<evidence type="ECO:0000313" key="3">
    <source>
        <dbReference type="Proteomes" id="UP000634043"/>
    </source>
</evidence>
<sequence>MYMVRSNKLIEQKNKVLPYTYFIGLAALWFFGDLLAKENFSFVALGIMVALIVQAVWQNKLVGASLGVFTTAVSFVAFLAVLSEFSDFEVVNGSAVQLIAVGSILTLSGLAMGLLLTVTNSRKLAI</sequence>
<gene>
    <name evidence="2" type="ORF">GCM10011323_13160</name>
</gene>
<keyword evidence="1" id="KW-0812">Transmembrane</keyword>
<protein>
    <submittedName>
        <fullName evidence="2">Uncharacterized protein</fullName>
    </submittedName>
</protein>
<accession>A0ABQ1W276</accession>
<evidence type="ECO:0000256" key="1">
    <source>
        <dbReference type="SAM" id="Phobius"/>
    </source>
</evidence>
<evidence type="ECO:0000313" key="2">
    <source>
        <dbReference type="EMBL" id="GGG09959.1"/>
    </source>
</evidence>
<dbReference type="Proteomes" id="UP000634043">
    <property type="component" value="Unassembled WGS sequence"/>
</dbReference>
<keyword evidence="3" id="KW-1185">Reference proteome</keyword>
<organism evidence="2 3">
    <name type="scientific">Pontibacter amylolyticus</name>
    <dbReference type="NCBI Taxonomy" id="1424080"/>
    <lineage>
        <taxon>Bacteria</taxon>
        <taxon>Pseudomonadati</taxon>
        <taxon>Bacteroidota</taxon>
        <taxon>Cytophagia</taxon>
        <taxon>Cytophagales</taxon>
        <taxon>Hymenobacteraceae</taxon>
        <taxon>Pontibacter</taxon>
    </lineage>
</organism>
<feature type="transmembrane region" description="Helical" evidence="1">
    <location>
        <begin position="40"/>
        <end position="57"/>
    </location>
</feature>